<comment type="caution">
    <text evidence="2">The sequence shown here is derived from an EMBL/GenBank/DDBJ whole genome shotgun (WGS) entry which is preliminary data.</text>
</comment>
<dbReference type="InterPro" id="IPR013785">
    <property type="entry name" value="Aldolase_TIM"/>
</dbReference>
<sequence length="303" mass="34609">MNARYHVLYRGPLSSCNYGCTYCPFAKRDETYAQLEGDRESLSRFLGWIERQTSRRFGVLFTPWGEALVRTWYQEALERLSWMPHVDKAAIQTNLSCRLNWLDRCQADRIALWSTFHPTETTLAKFCRRVEQVAAKGVRISVGCVGLKENVTLIEELRATLPAEIYVWVNAYKRQIDYYDAMDIARLQAVDPHFHLNNVRHASLGQGCHAGETSFTVDGNGDLRRCHFVDRVIGNIADPTWEEALQVRACPNQSCGCHIGYVHMKRLDLYPLYGDGLLERIPAVSPGELRTIPLPARKASCRD</sequence>
<dbReference type="Proteomes" id="UP000239388">
    <property type="component" value="Unassembled WGS sequence"/>
</dbReference>
<reference evidence="3 4" key="1">
    <citation type="submission" date="2018-02" db="EMBL/GenBank/DDBJ databases">
        <title>Comparative genomes isolates from brazilian mangrove.</title>
        <authorList>
            <person name="Araujo J.E."/>
            <person name="Taketani R.G."/>
            <person name="Silva M.C.P."/>
            <person name="Loureco M.V."/>
            <person name="Andreote F.D."/>
        </authorList>
    </citation>
    <scope>NUCLEOTIDE SEQUENCE [LARGE SCALE GENOMIC DNA]</scope>
    <source>
        <strain evidence="1 4">NAP PRIS-MGV</strain>
        <strain evidence="2 3">Nap-Phe MGV</strain>
    </source>
</reference>
<dbReference type="EMBL" id="PUHZ01000024">
    <property type="protein sequence ID" value="PQO43182.1"/>
    <property type="molecule type" value="Genomic_DNA"/>
</dbReference>
<dbReference type="AlphaFoldDB" id="A0A2S8GFE3"/>
<dbReference type="Proteomes" id="UP000237819">
    <property type="component" value="Unassembled WGS sequence"/>
</dbReference>
<dbReference type="EMBL" id="PUIB01000021">
    <property type="protein sequence ID" value="PQO30130.1"/>
    <property type="molecule type" value="Genomic_DNA"/>
</dbReference>
<gene>
    <name evidence="2" type="ORF">C5Y93_26125</name>
    <name evidence="1" type="ORF">C5Y98_21510</name>
</gene>
<evidence type="ECO:0000313" key="3">
    <source>
        <dbReference type="Proteomes" id="UP000237819"/>
    </source>
</evidence>
<dbReference type="SUPFAM" id="SSF102114">
    <property type="entry name" value="Radical SAM enzymes"/>
    <property type="match status" value="1"/>
</dbReference>
<organism evidence="2 3">
    <name type="scientific">Blastopirellula marina</name>
    <dbReference type="NCBI Taxonomy" id="124"/>
    <lineage>
        <taxon>Bacteria</taxon>
        <taxon>Pseudomonadati</taxon>
        <taxon>Planctomycetota</taxon>
        <taxon>Planctomycetia</taxon>
        <taxon>Pirellulales</taxon>
        <taxon>Pirellulaceae</taxon>
        <taxon>Blastopirellula</taxon>
    </lineage>
</organism>
<proteinExistence type="predicted"/>
<dbReference type="PANTHER" id="PTHR43273">
    <property type="entry name" value="ANAEROBIC SULFATASE-MATURATING ENZYME HOMOLOG ASLB-RELATED"/>
    <property type="match status" value="1"/>
</dbReference>
<dbReference type="OrthoDB" id="9780503at2"/>
<evidence type="ECO:0000313" key="4">
    <source>
        <dbReference type="Proteomes" id="UP000239388"/>
    </source>
</evidence>
<dbReference type="GO" id="GO:0016491">
    <property type="term" value="F:oxidoreductase activity"/>
    <property type="evidence" value="ECO:0007669"/>
    <property type="project" value="InterPro"/>
</dbReference>
<dbReference type="InterPro" id="IPR023867">
    <property type="entry name" value="Sulphatase_maturase_rSAM"/>
</dbReference>
<dbReference type="InterPro" id="IPR058240">
    <property type="entry name" value="rSAM_sf"/>
</dbReference>
<name>A0A2S8GFE3_9BACT</name>
<dbReference type="Gene3D" id="3.20.20.70">
    <property type="entry name" value="Aldolase class I"/>
    <property type="match status" value="1"/>
</dbReference>
<accession>A0A2S8GFE3</accession>
<dbReference type="InterPro" id="IPR047771">
    <property type="entry name" value="Radical_SAM_STM4011-like"/>
</dbReference>
<evidence type="ECO:0000313" key="1">
    <source>
        <dbReference type="EMBL" id="PQO30130.1"/>
    </source>
</evidence>
<evidence type="ECO:0000313" key="2">
    <source>
        <dbReference type="EMBL" id="PQO43182.1"/>
    </source>
</evidence>
<dbReference type="PANTHER" id="PTHR43273:SF3">
    <property type="entry name" value="ANAEROBIC SULFATASE-MATURATING ENZYME HOMOLOG ASLB-RELATED"/>
    <property type="match status" value="1"/>
</dbReference>
<dbReference type="RefSeq" id="WP_105338395.1">
    <property type="nucleotide sequence ID" value="NZ_PUHZ01000024.1"/>
</dbReference>
<dbReference type="NCBIfam" id="NF038073">
    <property type="entry name" value="rSAM_STM4011"/>
    <property type="match status" value="1"/>
</dbReference>
<protein>
    <submittedName>
        <fullName evidence="2">Radical SAM protein</fullName>
    </submittedName>
</protein>